<dbReference type="AlphaFoldDB" id="A0ABD1W6Z0"/>
<gene>
    <name evidence="2" type="ORF">Fot_14493</name>
</gene>
<evidence type="ECO:0000313" key="3">
    <source>
        <dbReference type="Proteomes" id="UP001604277"/>
    </source>
</evidence>
<feature type="region of interest" description="Disordered" evidence="1">
    <location>
        <begin position="143"/>
        <end position="167"/>
    </location>
</feature>
<evidence type="ECO:0000256" key="1">
    <source>
        <dbReference type="SAM" id="MobiDB-lite"/>
    </source>
</evidence>
<dbReference type="Proteomes" id="UP001604277">
    <property type="component" value="Unassembled WGS sequence"/>
</dbReference>
<feature type="region of interest" description="Disordered" evidence="1">
    <location>
        <begin position="106"/>
        <end position="129"/>
    </location>
</feature>
<reference evidence="3" key="1">
    <citation type="submission" date="2024-07" db="EMBL/GenBank/DDBJ databases">
        <title>Two chromosome-level genome assemblies of Korean endemic species Abeliophyllum distichum and Forsythia ovata (Oleaceae).</title>
        <authorList>
            <person name="Jang H."/>
        </authorList>
    </citation>
    <scope>NUCLEOTIDE SEQUENCE [LARGE SCALE GENOMIC DNA]</scope>
</reference>
<organism evidence="2 3">
    <name type="scientific">Forsythia ovata</name>
    <dbReference type="NCBI Taxonomy" id="205694"/>
    <lineage>
        <taxon>Eukaryota</taxon>
        <taxon>Viridiplantae</taxon>
        <taxon>Streptophyta</taxon>
        <taxon>Embryophyta</taxon>
        <taxon>Tracheophyta</taxon>
        <taxon>Spermatophyta</taxon>
        <taxon>Magnoliopsida</taxon>
        <taxon>eudicotyledons</taxon>
        <taxon>Gunneridae</taxon>
        <taxon>Pentapetalae</taxon>
        <taxon>asterids</taxon>
        <taxon>lamiids</taxon>
        <taxon>Lamiales</taxon>
        <taxon>Oleaceae</taxon>
        <taxon>Forsythieae</taxon>
        <taxon>Forsythia</taxon>
    </lineage>
</organism>
<comment type="caution">
    <text evidence="2">The sequence shown here is derived from an EMBL/GenBank/DDBJ whole genome shotgun (WGS) entry which is preliminary data.</text>
</comment>
<accession>A0ABD1W6Z0</accession>
<name>A0ABD1W6Z0_9LAMI</name>
<feature type="compositionally biased region" description="Basic and acidic residues" evidence="1">
    <location>
        <begin position="43"/>
        <end position="62"/>
    </location>
</feature>
<evidence type="ECO:0000313" key="2">
    <source>
        <dbReference type="EMBL" id="KAL2545260.1"/>
    </source>
</evidence>
<sequence length="167" mass="19019">MEDEYVRLFISSPRKEDPILNAYFHEDGADGAAGDEEPDDIFEQVRDDDSLHSPVAHDEHEAGQSSPAATPRAPLQRSRLCCEHENMLRKILEKIKKLTDQVDELKRNAGRSEEQRQRSPHLHGEYMDDDRCMNWDGVDVSFGDQGQRGAEEVDDREVDIGVDGTRQ</sequence>
<feature type="compositionally biased region" description="Acidic residues" evidence="1">
    <location>
        <begin position="33"/>
        <end position="42"/>
    </location>
</feature>
<protein>
    <submittedName>
        <fullName evidence="2">Uncharacterized protein</fullName>
    </submittedName>
</protein>
<proteinExistence type="predicted"/>
<dbReference type="EMBL" id="JBFOLJ010000004">
    <property type="protein sequence ID" value="KAL2545260.1"/>
    <property type="molecule type" value="Genomic_DNA"/>
</dbReference>
<keyword evidence="3" id="KW-1185">Reference proteome</keyword>
<feature type="region of interest" description="Disordered" evidence="1">
    <location>
        <begin position="26"/>
        <end position="78"/>
    </location>
</feature>